<keyword evidence="1" id="KW-0812">Transmembrane</keyword>
<evidence type="ECO:0000256" key="1">
    <source>
        <dbReference type="SAM" id="Phobius"/>
    </source>
</evidence>
<sequence>MYPNIPSLIYGLLVLHISCAALIIVKDTGTNYVPAQLSVDNLCKDVAPGMAVPVADTQDGRLWITAVHDEIIPIRADGRHTAEIQMSLTPLVGALWQTGVHQEVSPSRAGNNRANEPEPTPAAISFWKTEEVASRLLAVQRAEGPVPTHVLGLLFQSAVHERISDS</sequence>
<protein>
    <submittedName>
        <fullName evidence="2">Uncharacterized protein</fullName>
    </submittedName>
</protein>
<reference evidence="2" key="1">
    <citation type="journal article" date="2020" name="New Phytol.">
        <title>Comparative genomics reveals dynamic genome evolution in host specialist ectomycorrhizal fungi.</title>
        <authorList>
            <person name="Lofgren L.A."/>
            <person name="Nguyen N.H."/>
            <person name="Vilgalys R."/>
            <person name="Ruytinx J."/>
            <person name="Liao H.L."/>
            <person name="Branco S."/>
            <person name="Kuo A."/>
            <person name="LaButti K."/>
            <person name="Lipzen A."/>
            <person name="Andreopoulos W."/>
            <person name="Pangilinan J."/>
            <person name="Riley R."/>
            <person name="Hundley H."/>
            <person name="Na H."/>
            <person name="Barry K."/>
            <person name="Grigoriev I.V."/>
            <person name="Stajich J.E."/>
            <person name="Kennedy P.G."/>
        </authorList>
    </citation>
    <scope>NUCLEOTIDE SEQUENCE</scope>
    <source>
        <strain evidence="2">FC423</strain>
    </source>
</reference>
<keyword evidence="1" id="KW-1133">Transmembrane helix</keyword>
<dbReference type="Proteomes" id="UP000823399">
    <property type="component" value="Unassembled WGS sequence"/>
</dbReference>
<dbReference type="AlphaFoldDB" id="A0A9P7EVJ9"/>
<keyword evidence="1" id="KW-0472">Membrane</keyword>
<dbReference type="EMBL" id="JABBWM010000102">
    <property type="protein sequence ID" value="KAG2090610.1"/>
    <property type="molecule type" value="Genomic_DNA"/>
</dbReference>
<dbReference type="OrthoDB" id="2689371at2759"/>
<feature type="transmembrane region" description="Helical" evidence="1">
    <location>
        <begin position="7"/>
        <end position="25"/>
    </location>
</feature>
<evidence type="ECO:0000313" key="3">
    <source>
        <dbReference type="Proteomes" id="UP000823399"/>
    </source>
</evidence>
<organism evidence="2 3">
    <name type="scientific">Suillus discolor</name>
    <dbReference type="NCBI Taxonomy" id="1912936"/>
    <lineage>
        <taxon>Eukaryota</taxon>
        <taxon>Fungi</taxon>
        <taxon>Dikarya</taxon>
        <taxon>Basidiomycota</taxon>
        <taxon>Agaricomycotina</taxon>
        <taxon>Agaricomycetes</taxon>
        <taxon>Agaricomycetidae</taxon>
        <taxon>Boletales</taxon>
        <taxon>Suillineae</taxon>
        <taxon>Suillaceae</taxon>
        <taxon>Suillus</taxon>
    </lineage>
</organism>
<comment type="caution">
    <text evidence="2">The sequence shown here is derived from an EMBL/GenBank/DDBJ whole genome shotgun (WGS) entry which is preliminary data.</text>
</comment>
<dbReference type="GeneID" id="64704691"/>
<keyword evidence="3" id="KW-1185">Reference proteome</keyword>
<name>A0A9P7EVJ9_9AGAM</name>
<proteinExistence type="predicted"/>
<evidence type="ECO:0000313" key="2">
    <source>
        <dbReference type="EMBL" id="KAG2090610.1"/>
    </source>
</evidence>
<dbReference type="RefSeq" id="XP_041286267.1">
    <property type="nucleotide sequence ID" value="XM_041442432.1"/>
</dbReference>
<accession>A0A9P7EVJ9</accession>
<gene>
    <name evidence="2" type="ORF">F5147DRAFT_780261</name>
</gene>